<name>A0A347TMY5_9BACT</name>
<proteinExistence type="predicted"/>
<sequence>MIELSTPIVTKNEFSNNKFENIDAKTLDDDNLKKVCDDFESFFAQQLMDISLKSTNVAGEGTGSDIIKGMYTETVSKNTKGTMGISDMLYQFLSQNNK</sequence>
<dbReference type="AlphaFoldDB" id="A0A347TMY5"/>
<keyword evidence="1" id="KW-0969">Cilium</keyword>
<protein>
    <submittedName>
        <fullName evidence="1">Putative flagellar rod assembly protein FlgJ</fullName>
    </submittedName>
</protein>
<evidence type="ECO:0000313" key="2">
    <source>
        <dbReference type="Proteomes" id="UP000264693"/>
    </source>
</evidence>
<keyword evidence="1" id="KW-0966">Cell projection</keyword>
<dbReference type="RefSeq" id="WP_228150792.1">
    <property type="nucleotide sequence ID" value="NZ_CP032101.1"/>
</dbReference>
<gene>
    <name evidence="1" type="ORF">AMRN_2251</name>
</gene>
<accession>A0A347TMY5</accession>
<reference evidence="1 2" key="1">
    <citation type="submission" date="2018-08" db="EMBL/GenBank/DDBJ databases">
        <title>Complete genome of the Arcobacter marinus type strain JCM 15502.</title>
        <authorList>
            <person name="Miller W.G."/>
            <person name="Yee E."/>
            <person name="Huynh S."/>
            <person name="Parker C.T."/>
        </authorList>
    </citation>
    <scope>NUCLEOTIDE SEQUENCE [LARGE SCALE GENOMIC DNA]</scope>
    <source>
        <strain evidence="1 2">JCM 15502</strain>
    </source>
</reference>
<dbReference type="KEGG" id="amar:AMRN_2251"/>
<dbReference type="EMBL" id="CP032101">
    <property type="protein sequence ID" value="AXX87963.1"/>
    <property type="molecule type" value="Genomic_DNA"/>
</dbReference>
<keyword evidence="1" id="KW-0282">Flagellum</keyword>
<evidence type="ECO:0000313" key="1">
    <source>
        <dbReference type="EMBL" id="AXX87963.1"/>
    </source>
</evidence>
<organism evidence="1 2">
    <name type="scientific">Malaciobacter marinus</name>
    <dbReference type="NCBI Taxonomy" id="505249"/>
    <lineage>
        <taxon>Bacteria</taxon>
        <taxon>Pseudomonadati</taxon>
        <taxon>Campylobacterota</taxon>
        <taxon>Epsilonproteobacteria</taxon>
        <taxon>Campylobacterales</taxon>
        <taxon>Arcobacteraceae</taxon>
        <taxon>Malaciobacter</taxon>
    </lineage>
</organism>
<dbReference type="Proteomes" id="UP000264693">
    <property type="component" value="Chromosome"/>
</dbReference>